<feature type="chain" id="PRO_5041921529" evidence="1">
    <location>
        <begin position="26"/>
        <end position="523"/>
    </location>
</feature>
<evidence type="ECO:0000313" key="2">
    <source>
        <dbReference type="EMBL" id="MBK1853637.1"/>
    </source>
</evidence>
<comment type="caution">
    <text evidence="2">The sequence shown here is derived from an EMBL/GenBank/DDBJ whole genome shotgun (WGS) entry which is preliminary data.</text>
</comment>
<dbReference type="RefSeq" id="WP_309488233.1">
    <property type="nucleotide sequence ID" value="NZ_JAENIG010000001.1"/>
</dbReference>
<reference evidence="2" key="1">
    <citation type="submission" date="2021-01" db="EMBL/GenBank/DDBJ databases">
        <title>Modified the classification status of verrucomicrobia.</title>
        <authorList>
            <person name="Feng X."/>
        </authorList>
    </citation>
    <scope>NUCLEOTIDE SEQUENCE</scope>
    <source>
        <strain evidence="2">5K15</strain>
    </source>
</reference>
<dbReference type="AlphaFoldDB" id="A0AAE2SAY6"/>
<keyword evidence="1" id="KW-0732">Signal</keyword>
<dbReference type="Gene3D" id="2.115.10.20">
    <property type="entry name" value="Glycosyl hydrolase domain, family 43"/>
    <property type="match status" value="1"/>
</dbReference>
<proteinExistence type="predicted"/>
<sequence length="523" mass="58038">MKPATTITAALTAAIAGNLTLSAQAAEWTMDTQEQWVKNTAHKEGVEIKNGMVSPTGEKATFKSAMKSFAKKRSASNLTISQSPVWLNWKPVKNLGPSNLKDAPVFLQMGPDNYWMFGKYGQLGKQANAAGKPAKLEGFDVPLTTTAHPHQFNAPGGLEKSLGGYHAWQSKDMVNWVHHGPVSDKQSRWMTTAEVVDGKAYLYYDFPNDQDPHLIIDEDLTDGKIGEKIGMAFKDPSDGSDCGIIRDLDGKFHIIYEDWSPIDASVNAWDSPLAGHAVSPDGRGDFKIMNPAVDERSKSTGKFAEFLHPHWHKEDRENYPGKIYEGKTVHHGIKPGQRVAFSKYEIHEPAQNAFGDWAAISVGGQYYLFCDYDPSDAHRDKKAMSVAWFTSSSIDQQFSFCGNLGSGHPDPDVIFAEGQFYLATQMKTDYVSSGPWVDGVEVRVGVDTNNDQKADQWTDWQEVKESYDYIPGFAKQVAKTPAQLDLSKLPDAYGFQYEIRLTDTTENESKPILDKVSISFESP</sequence>
<dbReference type="EMBL" id="JAENIG010000001">
    <property type="protein sequence ID" value="MBK1853637.1"/>
    <property type="molecule type" value="Genomic_DNA"/>
</dbReference>
<gene>
    <name evidence="2" type="ORF">JIN83_01575</name>
</gene>
<evidence type="ECO:0000256" key="1">
    <source>
        <dbReference type="SAM" id="SignalP"/>
    </source>
</evidence>
<dbReference type="Proteomes" id="UP000634206">
    <property type="component" value="Unassembled WGS sequence"/>
</dbReference>
<dbReference type="SUPFAM" id="SSF75005">
    <property type="entry name" value="Arabinanase/levansucrase/invertase"/>
    <property type="match status" value="1"/>
</dbReference>
<protein>
    <submittedName>
        <fullName evidence="2">Uncharacterized protein</fullName>
    </submittedName>
</protein>
<feature type="signal peptide" evidence="1">
    <location>
        <begin position="1"/>
        <end position="25"/>
    </location>
</feature>
<organism evidence="2 3">
    <name type="scientific">Oceaniferula flava</name>
    <dbReference type="NCBI Taxonomy" id="2800421"/>
    <lineage>
        <taxon>Bacteria</taxon>
        <taxon>Pseudomonadati</taxon>
        <taxon>Verrucomicrobiota</taxon>
        <taxon>Verrucomicrobiia</taxon>
        <taxon>Verrucomicrobiales</taxon>
        <taxon>Verrucomicrobiaceae</taxon>
        <taxon>Oceaniferula</taxon>
    </lineage>
</organism>
<accession>A0AAE2SAY6</accession>
<dbReference type="InterPro" id="IPR023296">
    <property type="entry name" value="Glyco_hydro_beta-prop_sf"/>
</dbReference>
<name>A0AAE2SAY6_9BACT</name>
<evidence type="ECO:0000313" key="3">
    <source>
        <dbReference type="Proteomes" id="UP000634206"/>
    </source>
</evidence>
<keyword evidence="3" id="KW-1185">Reference proteome</keyword>